<feature type="domain" description="HTH araC/xylS-type" evidence="4">
    <location>
        <begin position="180"/>
        <end position="278"/>
    </location>
</feature>
<dbReference type="SUPFAM" id="SSF46689">
    <property type="entry name" value="Homeodomain-like"/>
    <property type="match status" value="2"/>
</dbReference>
<gene>
    <name evidence="5" type="ORF">SAMN04487910_2625</name>
</gene>
<dbReference type="RefSeq" id="WP_091409133.1">
    <property type="nucleotide sequence ID" value="NZ_FOAB01000004.1"/>
</dbReference>
<proteinExistence type="predicted"/>
<keyword evidence="6" id="KW-1185">Reference proteome</keyword>
<dbReference type="InterPro" id="IPR009057">
    <property type="entry name" value="Homeodomain-like_sf"/>
</dbReference>
<evidence type="ECO:0000259" key="4">
    <source>
        <dbReference type="PROSITE" id="PS01124"/>
    </source>
</evidence>
<dbReference type="PROSITE" id="PS01124">
    <property type="entry name" value="HTH_ARAC_FAMILY_2"/>
    <property type="match status" value="1"/>
</dbReference>
<dbReference type="Pfam" id="PF22200">
    <property type="entry name" value="ExsA_N"/>
    <property type="match status" value="1"/>
</dbReference>
<dbReference type="PANTHER" id="PTHR43280">
    <property type="entry name" value="ARAC-FAMILY TRANSCRIPTIONAL REGULATOR"/>
    <property type="match status" value="1"/>
</dbReference>
<reference evidence="5 6" key="1">
    <citation type="submission" date="2016-10" db="EMBL/GenBank/DDBJ databases">
        <authorList>
            <person name="de Groot N.N."/>
        </authorList>
    </citation>
    <scope>NUCLEOTIDE SEQUENCE [LARGE SCALE GENOMIC DNA]</scope>
    <source>
        <strain evidence="5 6">DSM 25232</strain>
    </source>
</reference>
<dbReference type="InterPro" id="IPR020449">
    <property type="entry name" value="Tscrpt_reg_AraC-type_HTH"/>
</dbReference>
<evidence type="ECO:0000313" key="5">
    <source>
        <dbReference type="EMBL" id="SEL49337.1"/>
    </source>
</evidence>
<dbReference type="GO" id="GO:0043565">
    <property type="term" value="F:sequence-specific DNA binding"/>
    <property type="evidence" value="ECO:0007669"/>
    <property type="project" value="InterPro"/>
</dbReference>
<dbReference type="PANTHER" id="PTHR43280:SF2">
    <property type="entry name" value="HTH-TYPE TRANSCRIPTIONAL REGULATOR EXSA"/>
    <property type="match status" value="1"/>
</dbReference>
<name>A0A1H7QPY4_AQUAM</name>
<organism evidence="5 6">
    <name type="scientific">Aquimarina amphilecti</name>
    <dbReference type="NCBI Taxonomy" id="1038014"/>
    <lineage>
        <taxon>Bacteria</taxon>
        <taxon>Pseudomonadati</taxon>
        <taxon>Bacteroidota</taxon>
        <taxon>Flavobacteriia</taxon>
        <taxon>Flavobacteriales</taxon>
        <taxon>Flavobacteriaceae</taxon>
        <taxon>Aquimarina</taxon>
    </lineage>
</organism>
<keyword evidence="3" id="KW-0804">Transcription</keyword>
<dbReference type="InterPro" id="IPR018060">
    <property type="entry name" value="HTH_AraC"/>
</dbReference>
<keyword evidence="2" id="KW-0238">DNA-binding</keyword>
<dbReference type="Gene3D" id="1.10.10.60">
    <property type="entry name" value="Homeodomain-like"/>
    <property type="match status" value="2"/>
</dbReference>
<dbReference type="PRINTS" id="PR00032">
    <property type="entry name" value="HTHARAC"/>
</dbReference>
<accession>A0A1H7QPY4</accession>
<dbReference type="SMART" id="SM00342">
    <property type="entry name" value="HTH_ARAC"/>
    <property type="match status" value="1"/>
</dbReference>
<dbReference type="InterPro" id="IPR054015">
    <property type="entry name" value="ExsA-like_N"/>
</dbReference>
<dbReference type="GO" id="GO:0003700">
    <property type="term" value="F:DNA-binding transcription factor activity"/>
    <property type="evidence" value="ECO:0007669"/>
    <property type="project" value="InterPro"/>
</dbReference>
<dbReference type="EMBL" id="FOAB01000004">
    <property type="protein sequence ID" value="SEL49337.1"/>
    <property type="molecule type" value="Genomic_DNA"/>
</dbReference>
<sequence>MVQDYKTIDLFGKLLFETIILKPPYKKPNLMPNEACFLYILKGEYDSISETERLRIEAQESLLMKCGNYTCNMHPSKESDTYQALAVHFYPEILMKVYENKLPDFLTQKLSLDIGMSKVNSDILIQKYIEGILFYFQNPDFVTEEILILKLKEIILLLNQTRNAPAIRSILSNLFSPSSYSFREIVKAHYYENISLEELAILNNQSLSSFKREFKKIYSSSPATYLREKKLEKSIQLLVSTDLRTTDIAYKCGFTNVSHFSKTFKNKYGISPTMYKMTHLDKPLN</sequence>
<protein>
    <submittedName>
        <fullName evidence="5">Transcriptional regulator, AraC family</fullName>
    </submittedName>
</protein>
<evidence type="ECO:0000256" key="2">
    <source>
        <dbReference type="ARBA" id="ARBA00023125"/>
    </source>
</evidence>
<keyword evidence="1" id="KW-0805">Transcription regulation</keyword>
<evidence type="ECO:0000256" key="1">
    <source>
        <dbReference type="ARBA" id="ARBA00023015"/>
    </source>
</evidence>
<dbReference type="AlphaFoldDB" id="A0A1H7QPY4"/>
<dbReference type="Pfam" id="PF12833">
    <property type="entry name" value="HTH_18"/>
    <property type="match status" value="1"/>
</dbReference>
<dbReference type="STRING" id="1038014.SAMN04487910_2625"/>
<evidence type="ECO:0000256" key="3">
    <source>
        <dbReference type="ARBA" id="ARBA00023163"/>
    </source>
</evidence>
<dbReference type="Proteomes" id="UP000198521">
    <property type="component" value="Unassembled WGS sequence"/>
</dbReference>
<evidence type="ECO:0000313" key="6">
    <source>
        <dbReference type="Proteomes" id="UP000198521"/>
    </source>
</evidence>
<dbReference type="OrthoDB" id="4480133at2"/>